<evidence type="ECO:0000313" key="3">
    <source>
        <dbReference type="Proteomes" id="UP001158049"/>
    </source>
</evidence>
<dbReference type="InterPro" id="IPR036249">
    <property type="entry name" value="Thioredoxin-like_sf"/>
</dbReference>
<accession>A0ABY1QE55</accession>
<dbReference type="Gene3D" id="3.40.30.10">
    <property type="entry name" value="Glutaredoxin"/>
    <property type="match status" value="1"/>
</dbReference>
<keyword evidence="3" id="KW-1185">Reference proteome</keyword>
<evidence type="ECO:0000256" key="1">
    <source>
        <dbReference type="ARBA" id="ARBA00010996"/>
    </source>
</evidence>
<sequence>MNDSINPTVPSKRHFLKGALSLATLPSLSAAVPAARKAGPREGYFPNALLQTHDGRTVRFYDDLVRGRTVIFNMMYAVCTGVCPATTANLIQVQQKLGGRVGRDIFMYSLTLRPEFDTPAALRDYVKQYDIGPGWTFLTGNPAEMDLIRRRLGFYDVDPAADAELSQHTGMIRFGDERRDRWAMSPAASSASQIARSILTL</sequence>
<evidence type="ECO:0000313" key="2">
    <source>
        <dbReference type="EMBL" id="SMP67120.1"/>
    </source>
</evidence>
<dbReference type="InterPro" id="IPR003782">
    <property type="entry name" value="SCO1/SenC"/>
</dbReference>
<dbReference type="CDD" id="cd02968">
    <property type="entry name" value="SCO"/>
    <property type="match status" value="1"/>
</dbReference>
<dbReference type="SUPFAM" id="SSF52833">
    <property type="entry name" value="Thioredoxin-like"/>
    <property type="match status" value="1"/>
</dbReference>
<dbReference type="EMBL" id="FXUL01000012">
    <property type="protein sequence ID" value="SMP67120.1"/>
    <property type="molecule type" value="Genomic_DNA"/>
</dbReference>
<reference evidence="2 3" key="1">
    <citation type="submission" date="2017-05" db="EMBL/GenBank/DDBJ databases">
        <authorList>
            <person name="Varghese N."/>
            <person name="Submissions S."/>
        </authorList>
    </citation>
    <scope>NUCLEOTIDE SEQUENCE [LARGE SCALE GENOMIC DNA]</scope>
    <source>
        <strain evidence="2 3">DSM 26001</strain>
    </source>
</reference>
<organism evidence="2 3">
    <name type="scientific">Noviherbaspirillum suwonense</name>
    <dbReference type="NCBI Taxonomy" id="1224511"/>
    <lineage>
        <taxon>Bacteria</taxon>
        <taxon>Pseudomonadati</taxon>
        <taxon>Pseudomonadota</taxon>
        <taxon>Betaproteobacteria</taxon>
        <taxon>Burkholderiales</taxon>
        <taxon>Oxalobacteraceae</taxon>
        <taxon>Noviherbaspirillum</taxon>
    </lineage>
</organism>
<dbReference type="PROSITE" id="PS51318">
    <property type="entry name" value="TAT"/>
    <property type="match status" value="1"/>
</dbReference>
<name>A0ABY1QE55_9BURK</name>
<gene>
    <name evidence="2" type="ORF">SAMN06295970_112106</name>
</gene>
<protein>
    <submittedName>
        <fullName evidence="2">Protein SCO1/2</fullName>
    </submittedName>
</protein>
<dbReference type="RefSeq" id="WP_283443303.1">
    <property type="nucleotide sequence ID" value="NZ_FXUL01000012.1"/>
</dbReference>
<dbReference type="PANTHER" id="PTHR12151">
    <property type="entry name" value="ELECTRON TRANSPORT PROTIN SCO1/SENC FAMILY MEMBER"/>
    <property type="match status" value="1"/>
</dbReference>
<dbReference type="Proteomes" id="UP001158049">
    <property type="component" value="Unassembled WGS sequence"/>
</dbReference>
<comment type="similarity">
    <text evidence="1">Belongs to the SCO1/2 family.</text>
</comment>
<dbReference type="Pfam" id="PF02630">
    <property type="entry name" value="SCO1-SenC"/>
    <property type="match status" value="1"/>
</dbReference>
<dbReference type="InterPro" id="IPR006311">
    <property type="entry name" value="TAT_signal"/>
</dbReference>
<dbReference type="PANTHER" id="PTHR12151:SF5">
    <property type="entry name" value="AT19154P"/>
    <property type="match status" value="1"/>
</dbReference>
<comment type="caution">
    <text evidence="2">The sequence shown here is derived from an EMBL/GenBank/DDBJ whole genome shotgun (WGS) entry which is preliminary data.</text>
</comment>
<proteinExistence type="inferred from homology"/>